<keyword evidence="5 7" id="KW-0456">Lyase</keyword>
<keyword evidence="8" id="KW-1133">Transmembrane helix</keyword>
<keyword evidence="8" id="KW-0812">Transmembrane</keyword>
<comment type="function">
    <text evidence="7">Murein-degrading enzyme that degrades murein glycan strands and insoluble, high-molecular weight murein sacculi, with the concomitant formation of a 1,6-anhydromuramoyl product. Lytic transglycosylases (LTs) play an integral role in the metabolism of the peptidoglycan (PG) sacculus. Their lytic action creates space within the PG sacculus to allow for its expansion as well as for the insertion of various structures such as secretion systems and flagella.</text>
</comment>
<evidence type="ECO:0000313" key="11">
    <source>
        <dbReference type="Proteomes" id="UP000294619"/>
    </source>
</evidence>
<dbReference type="GO" id="GO:0009253">
    <property type="term" value="P:peptidoglycan catabolic process"/>
    <property type="evidence" value="ECO:0007669"/>
    <property type="project" value="TreeGrafter"/>
</dbReference>
<keyword evidence="6 7" id="KW-0961">Cell wall biogenesis/degradation</keyword>
<evidence type="ECO:0000256" key="6">
    <source>
        <dbReference type="ARBA" id="ARBA00023316"/>
    </source>
</evidence>
<dbReference type="InterPro" id="IPR023346">
    <property type="entry name" value="Lysozyme-like_dom_sf"/>
</dbReference>
<dbReference type="Gene3D" id="3.40.190.10">
    <property type="entry name" value="Periplasmic binding protein-like II"/>
    <property type="match status" value="2"/>
</dbReference>
<gene>
    <name evidence="7" type="primary">mltF</name>
    <name evidence="10" type="ORF">EDC16_10948</name>
</gene>
<evidence type="ECO:0000256" key="5">
    <source>
        <dbReference type="ARBA" id="ARBA00023239"/>
    </source>
</evidence>
<dbReference type="EC" id="4.2.2.n1" evidence="7"/>
<dbReference type="SUPFAM" id="SSF53955">
    <property type="entry name" value="Lysozyme-like"/>
    <property type="match status" value="1"/>
</dbReference>
<name>A0A4R3Y0V2_9PAST</name>
<dbReference type="GO" id="GO:0071555">
    <property type="term" value="P:cell wall organization"/>
    <property type="evidence" value="ECO:0007669"/>
    <property type="project" value="UniProtKB-KW"/>
</dbReference>
<feature type="transmembrane region" description="Helical" evidence="8">
    <location>
        <begin position="34"/>
        <end position="53"/>
    </location>
</feature>
<keyword evidence="4 7" id="KW-0998">Cell outer membrane</keyword>
<dbReference type="InterPro" id="IPR023703">
    <property type="entry name" value="MltF"/>
</dbReference>
<dbReference type="AlphaFoldDB" id="A0A4R3Y0V2"/>
<dbReference type="InterPro" id="IPR001638">
    <property type="entry name" value="Solute-binding_3/MltF_N"/>
</dbReference>
<proteinExistence type="inferred from homology"/>
<comment type="subcellular location">
    <subcellularLocation>
        <location evidence="7">Cell outer membrane</location>
        <topology evidence="7">Peripheral membrane protein</topology>
    </subcellularLocation>
    <text evidence="7">Attached to the inner leaflet of the outer membrane.</text>
</comment>
<accession>A0A4R3Y0V2</accession>
<dbReference type="HAMAP" id="MF_02016">
    <property type="entry name" value="MltF"/>
    <property type="match status" value="1"/>
</dbReference>
<comment type="similarity">
    <text evidence="7">In the N-terminal section; belongs to the bacterial solute-binding protein 3 family.</text>
</comment>
<dbReference type="NCBIfam" id="NF008112">
    <property type="entry name" value="PRK10859.1"/>
    <property type="match status" value="1"/>
</dbReference>
<keyword evidence="3 7" id="KW-0472">Membrane</keyword>
<dbReference type="GO" id="GO:0009279">
    <property type="term" value="C:cell outer membrane"/>
    <property type="evidence" value="ECO:0007669"/>
    <property type="project" value="UniProtKB-SubCell"/>
</dbReference>
<dbReference type="Gene3D" id="1.10.530.10">
    <property type="match status" value="1"/>
</dbReference>
<evidence type="ECO:0000259" key="9">
    <source>
        <dbReference type="SMART" id="SM00062"/>
    </source>
</evidence>
<comment type="domain">
    <text evidence="7">The N-terminal domain does not have lytic activity and probably modulates enzymatic activity. The C-terminal domain is the catalytic active domain.</text>
</comment>
<feature type="active site" evidence="7">
    <location>
        <position position="342"/>
    </location>
</feature>
<dbReference type="PANTHER" id="PTHR35936">
    <property type="entry name" value="MEMBRANE-BOUND LYTIC MUREIN TRANSGLYCOSYLASE F"/>
    <property type="match status" value="1"/>
</dbReference>
<dbReference type="Proteomes" id="UP000294619">
    <property type="component" value="Unassembled WGS sequence"/>
</dbReference>
<evidence type="ECO:0000256" key="3">
    <source>
        <dbReference type="ARBA" id="ARBA00023136"/>
    </source>
</evidence>
<feature type="region of interest" description="LT domain" evidence="7">
    <location>
        <begin position="298"/>
        <end position="514"/>
    </location>
</feature>
<keyword evidence="2 7" id="KW-0732">Signal</keyword>
<dbReference type="CDD" id="cd13403">
    <property type="entry name" value="MLTF-like"/>
    <property type="match status" value="1"/>
</dbReference>
<evidence type="ECO:0000256" key="1">
    <source>
        <dbReference type="ARBA" id="ARBA00010333"/>
    </source>
</evidence>
<evidence type="ECO:0000313" key="10">
    <source>
        <dbReference type="EMBL" id="TCV85270.1"/>
    </source>
</evidence>
<comment type="similarity">
    <text evidence="1">Belongs to the bacterial solute-binding protein 3 family.</text>
</comment>
<evidence type="ECO:0000256" key="8">
    <source>
        <dbReference type="SAM" id="Phobius"/>
    </source>
</evidence>
<evidence type="ECO:0000256" key="4">
    <source>
        <dbReference type="ARBA" id="ARBA00023237"/>
    </source>
</evidence>
<comment type="similarity">
    <text evidence="7">In the C-terminal section; belongs to the transglycosylase Slt family.</text>
</comment>
<feature type="domain" description="Solute-binding protein family 3/N-terminal" evidence="9">
    <location>
        <begin position="74"/>
        <end position="297"/>
    </location>
</feature>
<dbReference type="CDD" id="cd01009">
    <property type="entry name" value="PBP2_YfhD_N"/>
    <property type="match status" value="1"/>
</dbReference>
<dbReference type="GO" id="GO:0008933">
    <property type="term" value="F:peptidoglycan lytic transglycosylase activity"/>
    <property type="evidence" value="ECO:0007669"/>
    <property type="project" value="UniProtKB-UniRule"/>
</dbReference>
<dbReference type="PANTHER" id="PTHR35936:SF32">
    <property type="entry name" value="MEMBRANE-BOUND LYTIC MUREIN TRANSGLYCOSYLASE F"/>
    <property type="match status" value="1"/>
</dbReference>
<comment type="catalytic activity">
    <reaction evidence="7">
        <text>Exolytic cleavage of the (1-&gt;4)-beta-glycosidic linkage between N-acetylmuramic acid (MurNAc) and N-acetylglucosamine (GlcNAc) residues in peptidoglycan, from either the reducing or the non-reducing ends of the peptidoglycan chains, with concomitant formation of a 1,6-anhydrobond in the MurNAc residue.</text>
        <dbReference type="EC" id="4.2.2.n1"/>
    </reaction>
</comment>
<dbReference type="GO" id="GO:0016998">
    <property type="term" value="P:cell wall macromolecule catabolic process"/>
    <property type="evidence" value="ECO:0007669"/>
    <property type="project" value="UniProtKB-UniRule"/>
</dbReference>
<comment type="caution">
    <text evidence="10">The sequence shown here is derived from an EMBL/GenBank/DDBJ whole genome shotgun (WGS) entry which is preliminary data.</text>
</comment>
<dbReference type="SUPFAM" id="SSF53850">
    <property type="entry name" value="Periplasmic binding protein-like II"/>
    <property type="match status" value="1"/>
</dbReference>
<dbReference type="Pfam" id="PF01464">
    <property type="entry name" value="SLT"/>
    <property type="match status" value="1"/>
</dbReference>
<dbReference type="SMART" id="SM00062">
    <property type="entry name" value="PBPb"/>
    <property type="match status" value="1"/>
</dbReference>
<evidence type="ECO:0000256" key="7">
    <source>
        <dbReference type="HAMAP-Rule" id="MF_02016"/>
    </source>
</evidence>
<protein>
    <recommendedName>
        <fullName evidence="7">Membrane-bound lytic murein transglycosylase F</fullName>
        <ecNumber evidence="7">4.2.2.n1</ecNumber>
    </recommendedName>
    <alternativeName>
        <fullName evidence="7">Murein lyase F</fullName>
    </alternativeName>
</protein>
<evidence type="ECO:0000256" key="2">
    <source>
        <dbReference type="ARBA" id="ARBA00022729"/>
    </source>
</evidence>
<reference evidence="10 11" key="1">
    <citation type="submission" date="2019-03" db="EMBL/GenBank/DDBJ databases">
        <title>Genomic Encyclopedia of Type Strains, Phase IV (KMG-IV): sequencing the most valuable type-strain genomes for metagenomic binning, comparative biology and taxonomic classification.</title>
        <authorList>
            <person name="Goeker M."/>
        </authorList>
    </citation>
    <scope>NUCLEOTIDE SEQUENCE [LARGE SCALE GENOMIC DNA]</scope>
    <source>
        <strain evidence="10 11">DSM 28140</strain>
    </source>
</reference>
<dbReference type="InterPro" id="IPR008258">
    <property type="entry name" value="Transglycosylase_SLT_dom_1"/>
</dbReference>
<sequence>MRPFHREVSWFLLKERLECAIFKNSEQGVELKGLLLRAVFAIGLLLWAIDMIFPWQKMMSEEKNHYVTVLEKGELVVGTVNNPVYYFIGNDEAQGLEYELSTAFAEYLGVRLKVVSLDNSSQLFDALKRGQIDMAAAGLRYENEKNEQFQTGPGYTSASWQLVYRMGEKRPKTFTDADSTILIPFNLELINLLTQAKQTFPNLHWQVEQNLTQEEILLMVAEGRQDYAIASSIDIASAQQIKPQLNVAFDVSEESSVHWYFSKNTYNELQAASLEFMHSALETGLVARLEEKYFNHMHNFDYVDARTYLDAIENVLPKYIDYFKRYSGELEWHTLAAIAYQESHWNEAATSPTGVRGIMMLTKDTAERMKVQDRTDPEQSIRGGAEYLHLLMRQIPNTVHQDDKIWYALAAYNMGLGHLLDARRLTKELGGNPDNWLDVKNNLPLLAEKRYYSKLKYGYARGYEAHAYVENIRRYMNSISKHYRLKEIEKAIDRKLTPAETGSNAADQYLIQHG</sequence>
<comment type="caution">
    <text evidence="7">Lacks conserved residue(s) required for the propagation of feature annotation.</text>
</comment>
<dbReference type="Pfam" id="PF00497">
    <property type="entry name" value="SBP_bac_3"/>
    <property type="match status" value="1"/>
</dbReference>
<organism evidence="10 11">
    <name type="scientific">Testudinibacter aquarius</name>
    <dbReference type="NCBI Taxonomy" id="1524974"/>
    <lineage>
        <taxon>Bacteria</taxon>
        <taxon>Pseudomonadati</taxon>
        <taxon>Pseudomonadota</taxon>
        <taxon>Gammaproteobacteria</taxon>
        <taxon>Pasteurellales</taxon>
        <taxon>Pasteurellaceae</taxon>
        <taxon>Testudinibacter</taxon>
    </lineage>
</organism>
<dbReference type="EMBL" id="SMCP01000009">
    <property type="protein sequence ID" value="TCV85270.1"/>
    <property type="molecule type" value="Genomic_DNA"/>
</dbReference>